<keyword evidence="4" id="KW-1185">Reference proteome</keyword>
<sequence length="569" mass="63763">MSNKWVSALHDYSAGINSLPACIGLSDLYGDGDYKLIIGDIGTSRYNMRLKVFKGLTLVGESVLTDVPSAVVPFINELMQPTLPSIAISSGPSVLIYKNLKPFYKFNIPPMEVNETESEAWLHAEASQIDSSQLFAVLSKLREQLGAGGLASRSQAFLLSDEEERDEIIERYRGKKLARQSTITCMSTLKKTASDASGIDCIVIGTEIGIVYCVDSQAFTVLSQCALPATPVFIHATGVYDVEYRIFVSSREAEVFTIKRDIESLERPTISLKSDIIGMIRVGKQLVVACEDRTISFFSAKGRRQNQMKMDSPIRCIDAFVYAPRQYTALLVALDNEVRIYRELFLMDRLKIDCPIKWIRYGPMGREEGALVVGSKMKLFRRTAKLDEKCEEMGPPAAQNKKLNVPRRTKIFVDQTIREREQAQMMHQVFQRDLFMLRLSVTRSFADLTHSSLNTISTKKNEAVEISVEINGFGPTFRLIVKLRVSSIQPLESHWLTFHYNEEMYAFDDCLIPLPALVPGMTYVFNTLVHCLNPEKGLSSDVRVLLSAKSTVIVAALVTMPISEVSLLD</sequence>
<proteinExistence type="predicted"/>
<dbReference type="GO" id="GO:0005813">
    <property type="term" value="C:centrosome"/>
    <property type="evidence" value="ECO:0007669"/>
    <property type="project" value="TreeGrafter"/>
</dbReference>
<feature type="domain" description="Bardet-Biedl syndrome 1 N-terminal" evidence="1">
    <location>
        <begin position="5"/>
        <end position="259"/>
    </location>
</feature>
<comment type="caution">
    <text evidence="3">The sequence shown here is derived from an EMBL/GenBank/DDBJ whole genome shotgun (WGS) entry which is preliminary data.</text>
</comment>
<dbReference type="GO" id="GO:0005930">
    <property type="term" value="C:axoneme"/>
    <property type="evidence" value="ECO:0007669"/>
    <property type="project" value="TreeGrafter"/>
</dbReference>
<dbReference type="EMBL" id="JPKZ01003109">
    <property type="protein sequence ID" value="KHN73456.1"/>
    <property type="molecule type" value="Genomic_DNA"/>
</dbReference>
<evidence type="ECO:0000259" key="1">
    <source>
        <dbReference type="Pfam" id="PF14779"/>
    </source>
</evidence>
<dbReference type="Pfam" id="PF23304">
    <property type="entry name" value="GAE_BBS1"/>
    <property type="match status" value="1"/>
</dbReference>
<dbReference type="OrthoDB" id="10259809at2759"/>
<dbReference type="STRING" id="6265.A0A0B2UR27"/>
<dbReference type="OMA" id="HADRRHY"/>
<dbReference type="InterPro" id="IPR028784">
    <property type="entry name" value="BBS1"/>
</dbReference>
<evidence type="ECO:0000259" key="2">
    <source>
        <dbReference type="Pfam" id="PF23304"/>
    </source>
</evidence>
<reference evidence="3 4" key="1">
    <citation type="submission" date="2014-11" db="EMBL/GenBank/DDBJ databases">
        <title>Genetic blueprint of the zoonotic pathogen Toxocara canis.</title>
        <authorList>
            <person name="Zhu X.-Q."/>
            <person name="Korhonen P.K."/>
            <person name="Cai H."/>
            <person name="Young N.D."/>
            <person name="Nejsum P."/>
            <person name="von Samson-Himmelstjerna G."/>
            <person name="Boag P.R."/>
            <person name="Tan P."/>
            <person name="Li Q."/>
            <person name="Min J."/>
            <person name="Yang Y."/>
            <person name="Wang X."/>
            <person name="Fang X."/>
            <person name="Hall R.S."/>
            <person name="Hofmann A."/>
            <person name="Sternberg P.W."/>
            <person name="Jex A.R."/>
            <person name="Gasser R.B."/>
        </authorList>
    </citation>
    <scope>NUCLEOTIDE SEQUENCE [LARGE SCALE GENOMIC DNA]</scope>
    <source>
        <strain evidence="3">PN_DK_2014</strain>
    </source>
</reference>
<dbReference type="PANTHER" id="PTHR20870">
    <property type="entry name" value="BARDET-BIEDL SYNDROME 1 PROTEIN"/>
    <property type="match status" value="1"/>
</dbReference>
<dbReference type="PANTHER" id="PTHR20870:SF0">
    <property type="entry name" value="BARDET-BIEDL SYNDROME 1 PROTEIN"/>
    <property type="match status" value="1"/>
</dbReference>
<dbReference type="GO" id="GO:0005113">
    <property type="term" value="F:patched binding"/>
    <property type="evidence" value="ECO:0007669"/>
    <property type="project" value="TreeGrafter"/>
</dbReference>
<feature type="domain" description="Bardet-Biedl syndrome 1 protein GAE" evidence="2">
    <location>
        <begin position="465"/>
        <end position="564"/>
    </location>
</feature>
<dbReference type="GO" id="GO:1905515">
    <property type="term" value="P:non-motile cilium assembly"/>
    <property type="evidence" value="ECO:0007669"/>
    <property type="project" value="InterPro"/>
</dbReference>
<dbReference type="Pfam" id="PF14779">
    <property type="entry name" value="BBS1"/>
    <property type="match status" value="1"/>
</dbReference>
<dbReference type="Proteomes" id="UP000031036">
    <property type="component" value="Unassembled WGS sequence"/>
</dbReference>
<dbReference type="GO" id="GO:0061512">
    <property type="term" value="P:protein localization to cilium"/>
    <property type="evidence" value="ECO:0007669"/>
    <property type="project" value="TreeGrafter"/>
</dbReference>
<name>A0A0B2UR27_TOXCA</name>
<dbReference type="GO" id="GO:0034464">
    <property type="term" value="C:BBSome"/>
    <property type="evidence" value="ECO:0007669"/>
    <property type="project" value="InterPro"/>
</dbReference>
<accession>A0A0B2UR27</accession>
<dbReference type="InterPro" id="IPR056419">
    <property type="entry name" value="GAE_BBS1"/>
</dbReference>
<protein>
    <submittedName>
        <fullName evidence="3">Bardet-Biedl syndrome 1 protein</fullName>
    </submittedName>
</protein>
<dbReference type="GO" id="GO:0005119">
    <property type="term" value="F:smoothened binding"/>
    <property type="evidence" value="ECO:0007669"/>
    <property type="project" value="TreeGrafter"/>
</dbReference>
<dbReference type="InterPro" id="IPR032728">
    <property type="entry name" value="BBS1_N"/>
</dbReference>
<organism evidence="3 4">
    <name type="scientific">Toxocara canis</name>
    <name type="common">Canine roundworm</name>
    <dbReference type="NCBI Taxonomy" id="6265"/>
    <lineage>
        <taxon>Eukaryota</taxon>
        <taxon>Metazoa</taxon>
        <taxon>Ecdysozoa</taxon>
        <taxon>Nematoda</taxon>
        <taxon>Chromadorea</taxon>
        <taxon>Rhabditida</taxon>
        <taxon>Spirurina</taxon>
        <taxon>Ascaridomorpha</taxon>
        <taxon>Ascaridoidea</taxon>
        <taxon>Toxocaridae</taxon>
        <taxon>Toxocara</taxon>
    </lineage>
</organism>
<dbReference type="AlphaFoldDB" id="A0A0B2UR27"/>
<evidence type="ECO:0000313" key="4">
    <source>
        <dbReference type="Proteomes" id="UP000031036"/>
    </source>
</evidence>
<evidence type="ECO:0000313" key="3">
    <source>
        <dbReference type="EMBL" id="KHN73456.1"/>
    </source>
</evidence>
<gene>
    <name evidence="3" type="primary">BBS1</name>
    <name evidence="3" type="ORF">Tcan_03085</name>
</gene>